<feature type="coiled-coil region" evidence="1">
    <location>
        <begin position="103"/>
        <end position="158"/>
    </location>
</feature>
<gene>
    <name evidence="3" type="ORF">CV102_23865</name>
</gene>
<name>A0A8J8PYK6_9EURY</name>
<accession>A0A8J8PYK6</accession>
<dbReference type="OrthoDB" id="205439at2157"/>
<evidence type="ECO:0000313" key="4">
    <source>
        <dbReference type="Proteomes" id="UP000766904"/>
    </source>
</evidence>
<dbReference type="RefSeq" id="WP_148860485.1">
    <property type="nucleotide sequence ID" value="NZ_PHNJ01000021.1"/>
</dbReference>
<evidence type="ECO:0000256" key="1">
    <source>
        <dbReference type="SAM" id="Coils"/>
    </source>
</evidence>
<keyword evidence="4" id="KW-1185">Reference proteome</keyword>
<dbReference type="InterPro" id="IPR036390">
    <property type="entry name" value="WH_DNA-bd_sf"/>
</dbReference>
<dbReference type="Gene3D" id="1.20.1270.70">
    <property type="entry name" value="Designed single chain three-helix bundle"/>
    <property type="match status" value="1"/>
</dbReference>
<dbReference type="AlphaFoldDB" id="A0A8J8PYK6"/>
<keyword evidence="1" id="KW-0175">Coiled coil</keyword>
<dbReference type="SUPFAM" id="SSF46785">
    <property type="entry name" value="Winged helix' DNA-binding domain"/>
    <property type="match status" value="1"/>
</dbReference>
<dbReference type="GO" id="GO:0003700">
    <property type="term" value="F:DNA-binding transcription factor activity"/>
    <property type="evidence" value="ECO:0007669"/>
    <property type="project" value="InterPro"/>
</dbReference>
<evidence type="ECO:0000313" key="3">
    <source>
        <dbReference type="EMBL" id="TYL36181.1"/>
    </source>
</evidence>
<sequence>MDTTQEPYEVAGELSQKQLRIMESIRTRGGKTKTSRITDDTDLDSSLVNYHFKRLMSAGLLERLDRESSDPMPREGFTYQITDRGEKVLSEAQQSYGMDPLGERVVRQRFEDLEGRVEKLEQEKKHLASENEELEERVSELEERFENMRELNANLYETVQEIK</sequence>
<dbReference type="InterPro" id="IPR036388">
    <property type="entry name" value="WH-like_DNA-bd_sf"/>
</dbReference>
<protein>
    <recommendedName>
        <fullName evidence="2">HTH marR-type domain-containing protein</fullName>
    </recommendedName>
</protein>
<dbReference type="InterPro" id="IPR000835">
    <property type="entry name" value="HTH_MarR-typ"/>
</dbReference>
<dbReference type="Gene3D" id="1.10.10.10">
    <property type="entry name" value="Winged helix-like DNA-binding domain superfamily/Winged helix DNA-binding domain"/>
    <property type="match status" value="1"/>
</dbReference>
<organism evidence="3 4">
    <name type="scientific">Natronococcus pandeyae</name>
    <dbReference type="NCBI Taxonomy" id="2055836"/>
    <lineage>
        <taxon>Archaea</taxon>
        <taxon>Methanobacteriati</taxon>
        <taxon>Methanobacteriota</taxon>
        <taxon>Stenosarchaea group</taxon>
        <taxon>Halobacteria</taxon>
        <taxon>Halobacteriales</taxon>
        <taxon>Natrialbaceae</taxon>
        <taxon>Natronococcus</taxon>
    </lineage>
</organism>
<reference evidence="3" key="1">
    <citation type="submission" date="2017-11" db="EMBL/GenBank/DDBJ databases">
        <authorList>
            <person name="Kajale S.C."/>
            <person name="Sharma A."/>
        </authorList>
    </citation>
    <scope>NUCLEOTIDE SEQUENCE</scope>
    <source>
        <strain evidence="3">LS1_42</strain>
    </source>
</reference>
<dbReference type="EMBL" id="PHNJ01000021">
    <property type="protein sequence ID" value="TYL36181.1"/>
    <property type="molecule type" value="Genomic_DNA"/>
</dbReference>
<evidence type="ECO:0000259" key="2">
    <source>
        <dbReference type="Pfam" id="PF13463"/>
    </source>
</evidence>
<dbReference type="Pfam" id="PF13463">
    <property type="entry name" value="HTH_27"/>
    <property type="match status" value="1"/>
</dbReference>
<comment type="caution">
    <text evidence="3">The sequence shown here is derived from an EMBL/GenBank/DDBJ whole genome shotgun (WGS) entry which is preliminary data.</text>
</comment>
<feature type="domain" description="HTH marR-type" evidence="2">
    <location>
        <begin position="14"/>
        <end position="85"/>
    </location>
</feature>
<dbReference type="Proteomes" id="UP000766904">
    <property type="component" value="Unassembled WGS sequence"/>
</dbReference>
<proteinExistence type="predicted"/>